<dbReference type="EMBL" id="JAHRIP010040135">
    <property type="protein sequence ID" value="MEQ2296507.1"/>
    <property type="molecule type" value="Genomic_DNA"/>
</dbReference>
<dbReference type="Proteomes" id="UP001469553">
    <property type="component" value="Unassembled WGS sequence"/>
</dbReference>
<evidence type="ECO:0000313" key="2">
    <source>
        <dbReference type="Proteomes" id="UP001469553"/>
    </source>
</evidence>
<reference evidence="1 2" key="1">
    <citation type="submission" date="2021-06" db="EMBL/GenBank/DDBJ databases">
        <authorList>
            <person name="Palmer J.M."/>
        </authorList>
    </citation>
    <scope>NUCLEOTIDE SEQUENCE [LARGE SCALE GENOMIC DNA]</scope>
    <source>
        <strain evidence="1 2">AS_MEX2019</strain>
        <tissue evidence="1">Muscle</tissue>
    </source>
</reference>
<name>A0ABV0YSD5_9TELE</name>
<proteinExistence type="predicted"/>
<organism evidence="1 2">
    <name type="scientific">Ameca splendens</name>
    <dbReference type="NCBI Taxonomy" id="208324"/>
    <lineage>
        <taxon>Eukaryota</taxon>
        <taxon>Metazoa</taxon>
        <taxon>Chordata</taxon>
        <taxon>Craniata</taxon>
        <taxon>Vertebrata</taxon>
        <taxon>Euteleostomi</taxon>
        <taxon>Actinopterygii</taxon>
        <taxon>Neopterygii</taxon>
        <taxon>Teleostei</taxon>
        <taxon>Neoteleostei</taxon>
        <taxon>Acanthomorphata</taxon>
        <taxon>Ovalentaria</taxon>
        <taxon>Atherinomorphae</taxon>
        <taxon>Cyprinodontiformes</taxon>
        <taxon>Goodeidae</taxon>
        <taxon>Ameca</taxon>
    </lineage>
</organism>
<sequence length="139" mass="15519">MSLCPCDLDAGRREMFVGTGASAGSIPKGTENVQKLLKRRSTVEAEIFAVHKLCFWIFNLQKEPSRQALWPLWVFLMQNRANSSGSAVQASMVVPTKVPAVCARSRKAMQPGPHTYMSVSSAPVFKQTWDQMITEQRDM</sequence>
<accession>A0ABV0YSD5</accession>
<gene>
    <name evidence="1" type="ORF">AMECASPLE_025496</name>
</gene>
<comment type="caution">
    <text evidence="1">The sequence shown here is derived from an EMBL/GenBank/DDBJ whole genome shotgun (WGS) entry which is preliminary data.</text>
</comment>
<evidence type="ECO:0000313" key="1">
    <source>
        <dbReference type="EMBL" id="MEQ2296507.1"/>
    </source>
</evidence>
<protein>
    <submittedName>
        <fullName evidence="1">Uncharacterized protein</fullName>
    </submittedName>
</protein>
<keyword evidence="2" id="KW-1185">Reference proteome</keyword>